<feature type="non-terminal residue" evidence="3">
    <location>
        <position position="678"/>
    </location>
</feature>
<name>A0ABN9PPQ0_9DINO</name>
<dbReference type="EMBL" id="CAUYUJ010001226">
    <property type="protein sequence ID" value="CAK0794893.1"/>
    <property type="molecule type" value="Genomic_DNA"/>
</dbReference>
<organism evidence="3 4">
    <name type="scientific">Prorocentrum cordatum</name>
    <dbReference type="NCBI Taxonomy" id="2364126"/>
    <lineage>
        <taxon>Eukaryota</taxon>
        <taxon>Sar</taxon>
        <taxon>Alveolata</taxon>
        <taxon>Dinophyceae</taxon>
        <taxon>Prorocentrales</taxon>
        <taxon>Prorocentraceae</taxon>
        <taxon>Prorocentrum</taxon>
    </lineage>
</organism>
<feature type="region of interest" description="Disordered" evidence="2">
    <location>
        <begin position="1"/>
        <end position="37"/>
    </location>
</feature>
<keyword evidence="1" id="KW-0175">Coiled coil</keyword>
<dbReference type="Proteomes" id="UP001189429">
    <property type="component" value="Unassembled WGS sequence"/>
</dbReference>
<proteinExistence type="predicted"/>
<accession>A0ABN9PPQ0</accession>
<feature type="coiled-coil region" evidence="1">
    <location>
        <begin position="105"/>
        <end position="153"/>
    </location>
</feature>
<reference evidence="3" key="1">
    <citation type="submission" date="2023-10" db="EMBL/GenBank/DDBJ databases">
        <authorList>
            <person name="Chen Y."/>
            <person name="Shah S."/>
            <person name="Dougan E. K."/>
            <person name="Thang M."/>
            <person name="Chan C."/>
        </authorList>
    </citation>
    <scope>NUCLEOTIDE SEQUENCE [LARGE SCALE GENOMIC DNA]</scope>
</reference>
<evidence type="ECO:0000256" key="2">
    <source>
        <dbReference type="SAM" id="MobiDB-lite"/>
    </source>
</evidence>
<evidence type="ECO:0000256" key="1">
    <source>
        <dbReference type="SAM" id="Coils"/>
    </source>
</evidence>
<sequence length="678" mass="73261">MAPLPRGGNQRGGPHKAPWRQAEQAAGGGKGVQPPKPKRLTDEKLVYFVACPVEQLDACKGLIAEADWQAIRQQRFLLQQQLGSLSAVKPVRSAQAAADEAPKRLLRARSELERKKQAAQAALQAAFDQEKLVAKLQVEMEELVEKARRVMAEPPAAALPRAEDRYVADVTKYRDLVGTVSGALGGVELGELAGPLKSLLAALQQDVAACEASGAPPATAVPSPAVAAAGAQPGAAAHDAVLGGEHQAAGDDDEDMESLNLSPEAFAAQVEAFCDGDADKRKWLEAFRDRCCADKKQKLVQQQMAAGDAQHERLQQLGQALRDVACRLTQYGRPHVIGGDFSCTKAELEKSGVLRFFDGACVDALEPTCVQSMRSIDMFIVSSGLRLLNVEVISGSPVWPHRPVVLELEATRQSPCIRVMDVPRRFPQERPAGCASWDYRVLWASVGEEAACADVERTQIRGQINVAWQRFLEQAETDWIDIYQVGGDGQKYRGRGQPVQPRWVRKLPVVGARWPNVSVEATWLYRVSCELQLVAAVAQPVSRVRALRGLPRLMVTAPKAVKGVAEAEPHDLPVASAWWQLLNSLGVHCLGPTTAVLQLSERAHAAAAKLAERDMAERKARFQQWVAKQAVGGGGGLHAVASLPIGFAESPMLHTSNAETHVPFCEPADLAAEVTALE</sequence>
<keyword evidence="4" id="KW-1185">Reference proteome</keyword>
<gene>
    <name evidence="3" type="ORF">PCOR1329_LOCUS4744</name>
</gene>
<comment type="caution">
    <text evidence="3">The sequence shown here is derived from an EMBL/GenBank/DDBJ whole genome shotgun (WGS) entry which is preliminary data.</text>
</comment>
<evidence type="ECO:0000313" key="4">
    <source>
        <dbReference type="Proteomes" id="UP001189429"/>
    </source>
</evidence>
<protein>
    <submittedName>
        <fullName evidence="3">Uncharacterized protein</fullName>
    </submittedName>
</protein>
<evidence type="ECO:0000313" key="3">
    <source>
        <dbReference type="EMBL" id="CAK0794893.1"/>
    </source>
</evidence>